<feature type="transmembrane region" description="Helical" evidence="1">
    <location>
        <begin position="12"/>
        <end position="34"/>
    </location>
</feature>
<evidence type="ECO:0000256" key="1">
    <source>
        <dbReference type="SAM" id="Phobius"/>
    </source>
</evidence>
<dbReference type="Proteomes" id="UP000029868">
    <property type="component" value="Unassembled WGS sequence"/>
</dbReference>
<dbReference type="AlphaFoldDB" id="A0A099KH75"/>
<reference evidence="2 3" key="1">
    <citation type="submission" date="2014-08" db="EMBL/GenBank/DDBJ databases">
        <title>Genomic and Phenotypic Diversity of Colwellia psychrerythraea strains from Disparate Marine Basins.</title>
        <authorList>
            <person name="Techtmann S.M."/>
            <person name="Stelling S.C."/>
            <person name="Utturkar S.M."/>
            <person name="Alshibli N."/>
            <person name="Harris A."/>
            <person name="Brown S.D."/>
            <person name="Hazen T.C."/>
        </authorList>
    </citation>
    <scope>NUCLEOTIDE SEQUENCE [LARGE SCALE GENOMIC DNA]</scope>
    <source>
        <strain evidence="2 3">GAB14E</strain>
    </source>
</reference>
<dbReference type="PATRIC" id="fig|28229.3.peg.3954"/>
<feature type="transmembrane region" description="Helical" evidence="1">
    <location>
        <begin position="46"/>
        <end position="63"/>
    </location>
</feature>
<accession>A0A099KH75</accession>
<gene>
    <name evidence="2" type="ORF">GAB14E_3984</name>
</gene>
<protein>
    <submittedName>
        <fullName evidence="2">Uncharacterized protein</fullName>
    </submittedName>
</protein>
<name>A0A099KH75_COLPS</name>
<dbReference type="RefSeq" id="WP_033083911.1">
    <property type="nucleotide sequence ID" value="NZ_JQEC01000057.1"/>
</dbReference>
<evidence type="ECO:0000313" key="3">
    <source>
        <dbReference type="Proteomes" id="UP000029868"/>
    </source>
</evidence>
<keyword evidence="1" id="KW-1133">Transmembrane helix</keyword>
<sequence>MSQANNNKVLMSSVSGALFGAGIAGIFMASYFFIDQMVFNNAHDYAIFYLISGAIAIFASTEIKKVNK</sequence>
<evidence type="ECO:0000313" key="2">
    <source>
        <dbReference type="EMBL" id="KGJ88988.1"/>
    </source>
</evidence>
<keyword evidence="1" id="KW-0472">Membrane</keyword>
<proteinExistence type="predicted"/>
<dbReference type="EMBL" id="JQEC01000057">
    <property type="protein sequence ID" value="KGJ88988.1"/>
    <property type="molecule type" value="Genomic_DNA"/>
</dbReference>
<comment type="caution">
    <text evidence="2">The sequence shown here is derived from an EMBL/GenBank/DDBJ whole genome shotgun (WGS) entry which is preliminary data.</text>
</comment>
<organism evidence="2 3">
    <name type="scientific">Colwellia psychrerythraea</name>
    <name type="common">Vibrio psychroerythus</name>
    <dbReference type="NCBI Taxonomy" id="28229"/>
    <lineage>
        <taxon>Bacteria</taxon>
        <taxon>Pseudomonadati</taxon>
        <taxon>Pseudomonadota</taxon>
        <taxon>Gammaproteobacteria</taxon>
        <taxon>Alteromonadales</taxon>
        <taxon>Colwelliaceae</taxon>
        <taxon>Colwellia</taxon>
    </lineage>
</organism>
<keyword evidence="1" id="KW-0812">Transmembrane</keyword>